<comment type="caution">
    <text evidence="1">The sequence shown here is derived from an EMBL/GenBank/DDBJ whole genome shotgun (WGS) entry which is preliminary data.</text>
</comment>
<dbReference type="NCBIfam" id="TIGR02591">
    <property type="entry name" value="cas_Csh1"/>
    <property type="match status" value="1"/>
</dbReference>
<accession>A0A923EDS3</accession>
<reference evidence="1 2" key="1">
    <citation type="submission" date="2020-04" db="EMBL/GenBank/DDBJ databases">
        <title>Genomic insights into acetone-butanol-ethanol (ABE) fermentation by sequencing solventogenic clostridia strains.</title>
        <authorList>
            <person name="Brown S."/>
        </authorList>
    </citation>
    <scope>NUCLEOTIDE SEQUENCE [LARGE SCALE GENOMIC DNA]</scope>
    <source>
        <strain evidence="1 2">DJ011</strain>
    </source>
</reference>
<evidence type="ECO:0000313" key="1">
    <source>
        <dbReference type="EMBL" id="MBC2398823.1"/>
    </source>
</evidence>
<evidence type="ECO:0000313" key="2">
    <source>
        <dbReference type="Proteomes" id="UP000563151"/>
    </source>
</evidence>
<gene>
    <name evidence="1" type="primary">cas8b</name>
    <name evidence="1" type="ORF">HGG79_13725</name>
</gene>
<dbReference type="RefSeq" id="WP_173680083.1">
    <property type="nucleotide sequence ID" value="NZ_JAAZWO010000018.1"/>
</dbReference>
<dbReference type="AlphaFoldDB" id="A0A923EDS3"/>
<dbReference type="EMBL" id="JAAZWO010000018">
    <property type="protein sequence ID" value="MBC2398823.1"/>
    <property type="molecule type" value="Genomic_DNA"/>
</dbReference>
<keyword evidence="2" id="KW-1185">Reference proteome</keyword>
<organism evidence="1 2">
    <name type="scientific">Clostridium tetanomorphum</name>
    <dbReference type="NCBI Taxonomy" id="1553"/>
    <lineage>
        <taxon>Bacteria</taxon>
        <taxon>Bacillati</taxon>
        <taxon>Bacillota</taxon>
        <taxon>Clostridia</taxon>
        <taxon>Eubacteriales</taxon>
        <taxon>Clostridiaceae</taxon>
        <taxon>Clostridium</taxon>
    </lineage>
</organism>
<sequence length="582" mass="67885">MLSQALEVFKKEYEEKGDEFILGTYIPADGTYVVVKPNNNDFIIEDSIDIKLDKKTGTIDRTINNIDFICFADYYSKVTDMNKAILPSGGKVIQGNNYLSFIIKKDSLTNGKLTIDIIDKYYSVLENPRLKYSQKPKALELYELAERKVGEVDKDRLNKIKTWIKENLFEKFKELNGKDYLKIFFYYPAEDYKKESERYFIPNIYNSNDYNGKSDNIIYGLPNDNMGLNSKKPYLENKTRKVSVPYLIDQEEVMCQKKFFDYLMNQASSGKVNIYIGNEINPLNNKESLDKEFNGIFLRLKKGKEVEIQDYDIVCNYNPNLKKVFEYENIIGVDYEKLNAKYGLIKTLKGMHETINEVMFSKFLSSNYFTEPGDISINDGTLKSNLLICRTALFNWFYKGNYKNIWKLLNKASLSLVKGSIENGYFTKATDQFNLRLSLKEYFEGGEEMADVIFEVKNNLRNKISQKDTSFIENDREYFFAVGQLVSFFISRSKGKKKPLSLANPFVNAKKDQVIKEKLKALYKKYNYDIESYNFKFKGLYAMIMSYEVDGKIDEDMIIAGYLHSNLLYEKEQENKEVEINE</sequence>
<proteinExistence type="predicted"/>
<name>A0A923EDS3_CLOTT</name>
<protein>
    <submittedName>
        <fullName evidence="1">Type I-B CRISPR-associated protein Cas8b/Csh1</fullName>
    </submittedName>
</protein>
<dbReference type="InterPro" id="IPR013420">
    <property type="entry name" value="CRISPR-assoc_prot_Cas8b/Csh1_C"/>
</dbReference>
<dbReference type="Proteomes" id="UP000563151">
    <property type="component" value="Unassembled WGS sequence"/>
</dbReference>